<sequence>DFSNRSCLCFYLGDMIKQFHPYGFAVCSNEAEKDFEFIFMSIRDGLQDLNMNMNEQNLVLVADGAEAIRNAFSSVFGEDHNMVMCWSHMRKRVQKKLHLIEDKNLHNEIMDDIDTVQLSNSQKTFEVATKLFLKKWKSEEKFLQYFSSEWL</sequence>
<organism evidence="2 4">
    <name type="scientific">Didymodactylos carnosus</name>
    <dbReference type="NCBI Taxonomy" id="1234261"/>
    <lineage>
        <taxon>Eukaryota</taxon>
        <taxon>Metazoa</taxon>
        <taxon>Spiralia</taxon>
        <taxon>Gnathifera</taxon>
        <taxon>Rotifera</taxon>
        <taxon>Eurotatoria</taxon>
        <taxon>Bdelloidea</taxon>
        <taxon>Philodinida</taxon>
        <taxon>Philodinidae</taxon>
        <taxon>Didymodactylos</taxon>
    </lineage>
</organism>
<evidence type="ECO:0000313" key="4">
    <source>
        <dbReference type="Proteomes" id="UP000663829"/>
    </source>
</evidence>
<dbReference type="OrthoDB" id="119028at2759"/>
<evidence type="ECO:0000259" key="1">
    <source>
        <dbReference type="Pfam" id="PF10551"/>
    </source>
</evidence>
<dbReference type="Pfam" id="PF10551">
    <property type="entry name" value="MULE"/>
    <property type="match status" value="1"/>
</dbReference>
<dbReference type="EMBL" id="CAJNOQ010037906">
    <property type="protein sequence ID" value="CAF1610268.1"/>
    <property type="molecule type" value="Genomic_DNA"/>
</dbReference>
<name>A0A816BHG8_9BILA</name>
<keyword evidence="4" id="KW-1185">Reference proteome</keyword>
<proteinExistence type="predicted"/>
<dbReference type="Proteomes" id="UP000663829">
    <property type="component" value="Unassembled WGS sequence"/>
</dbReference>
<accession>A0A816BHG8</accession>
<dbReference type="EMBL" id="CAJOBC010104649">
    <property type="protein sequence ID" value="CAF4493062.1"/>
    <property type="molecule type" value="Genomic_DNA"/>
</dbReference>
<feature type="non-terminal residue" evidence="2">
    <location>
        <position position="1"/>
    </location>
</feature>
<reference evidence="2" key="1">
    <citation type="submission" date="2021-02" db="EMBL/GenBank/DDBJ databases">
        <authorList>
            <person name="Nowell W R."/>
        </authorList>
    </citation>
    <scope>NUCLEOTIDE SEQUENCE</scope>
</reference>
<evidence type="ECO:0000313" key="3">
    <source>
        <dbReference type="EMBL" id="CAF4493062.1"/>
    </source>
</evidence>
<comment type="caution">
    <text evidence="2">The sequence shown here is derived from an EMBL/GenBank/DDBJ whole genome shotgun (WGS) entry which is preliminary data.</text>
</comment>
<protein>
    <recommendedName>
        <fullName evidence="1">MULE transposase domain-containing protein</fullName>
    </recommendedName>
</protein>
<evidence type="ECO:0000313" key="2">
    <source>
        <dbReference type="EMBL" id="CAF1610268.1"/>
    </source>
</evidence>
<feature type="domain" description="MULE transposase" evidence="1">
    <location>
        <begin position="11"/>
        <end position="91"/>
    </location>
</feature>
<dbReference type="InterPro" id="IPR018289">
    <property type="entry name" value="MULE_transposase_dom"/>
</dbReference>
<dbReference type="AlphaFoldDB" id="A0A816BHG8"/>
<dbReference type="Proteomes" id="UP000681722">
    <property type="component" value="Unassembled WGS sequence"/>
</dbReference>
<gene>
    <name evidence="2" type="ORF">GPM918_LOCUS43037</name>
    <name evidence="3" type="ORF">SRO942_LOCUS44432</name>
</gene>